<dbReference type="GO" id="GO:0022857">
    <property type="term" value="F:transmembrane transporter activity"/>
    <property type="evidence" value="ECO:0007669"/>
    <property type="project" value="InterPro"/>
</dbReference>
<keyword evidence="3" id="KW-1003">Cell membrane</keyword>
<evidence type="ECO:0000256" key="2">
    <source>
        <dbReference type="ARBA" id="ARBA00022448"/>
    </source>
</evidence>
<sequence length="411" mass="41699">MPAAFRRLWAASAVSSLGDGVYFAALPLLAATLTQNPVALGMVASAALLPWLFFGLLGGALVDRWDRRRTMWITDLLRAVLLAIPALAAVLHLLSIPLLVAVAFLLGTGQIFFDSAGSAYLPQLLGRDLELLQQANSRQMGARTVAADFAGPPAGSALFALTRSLPFGLDALSFLASSLLIRTLPAQPPVRRQPQGPSLWAEAKTGAAFLFKDKVLLGLALRPAIGNMAFAGMEAVLVLFAHHQLHLGNVGYGVLLTAQAVGGLLGAALAGRLGKLLGTGRALTTTALLEAAALIGLGLSAGPLPFIPAGLALALLGAAMAATMVLAPSVSQALIPGELAGRVGAARRLMALGAAPVGALLGGWLAQSAGLRAPFLVGALLLASTAVLSVTLASNKRIEAALAAAAGAAGE</sequence>
<evidence type="ECO:0000313" key="9">
    <source>
        <dbReference type="EMBL" id="TQF07381.1"/>
    </source>
</evidence>
<dbReference type="Pfam" id="PF05977">
    <property type="entry name" value="MFS_3"/>
    <property type="match status" value="1"/>
</dbReference>
<organism evidence="9 10">
    <name type="scientific">Kitasatospora acidiphila</name>
    <dbReference type="NCBI Taxonomy" id="2567942"/>
    <lineage>
        <taxon>Bacteria</taxon>
        <taxon>Bacillati</taxon>
        <taxon>Actinomycetota</taxon>
        <taxon>Actinomycetes</taxon>
        <taxon>Kitasatosporales</taxon>
        <taxon>Streptomycetaceae</taxon>
        <taxon>Kitasatospora</taxon>
    </lineage>
</organism>
<dbReference type="InterPro" id="IPR020846">
    <property type="entry name" value="MFS_dom"/>
</dbReference>
<reference evidence="9 10" key="1">
    <citation type="submission" date="2019-06" db="EMBL/GenBank/DDBJ databases">
        <title>Description of Kitasatospora acidophila sp. nov. isolated from pine grove soil, and reclassification of Streptomyces novaecaesareae to Kitasatospora novaeceasareae comb. nov.</title>
        <authorList>
            <person name="Kim M.J."/>
        </authorList>
    </citation>
    <scope>NUCLEOTIDE SEQUENCE [LARGE SCALE GENOMIC DNA]</scope>
    <source>
        <strain evidence="9 10">MMS16-CNU292</strain>
    </source>
</reference>
<feature type="transmembrane region" description="Helical" evidence="7">
    <location>
        <begin position="373"/>
        <end position="393"/>
    </location>
</feature>
<gene>
    <name evidence="9" type="ORF">E6W39_16210</name>
</gene>
<feature type="domain" description="Major facilitator superfamily (MFS) profile" evidence="8">
    <location>
        <begin position="4"/>
        <end position="397"/>
    </location>
</feature>
<keyword evidence="2" id="KW-0813">Transport</keyword>
<evidence type="ECO:0000256" key="5">
    <source>
        <dbReference type="ARBA" id="ARBA00022989"/>
    </source>
</evidence>
<evidence type="ECO:0000313" key="10">
    <source>
        <dbReference type="Proteomes" id="UP000319103"/>
    </source>
</evidence>
<dbReference type="SUPFAM" id="SSF103473">
    <property type="entry name" value="MFS general substrate transporter"/>
    <property type="match status" value="1"/>
</dbReference>
<dbReference type="GO" id="GO:0005886">
    <property type="term" value="C:plasma membrane"/>
    <property type="evidence" value="ECO:0007669"/>
    <property type="project" value="UniProtKB-SubCell"/>
</dbReference>
<dbReference type="AlphaFoldDB" id="A0A540WED3"/>
<keyword evidence="6 7" id="KW-0472">Membrane</keyword>
<keyword evidence="10" id="KW-1185">Reference proteome</keyword>
<dbReference type="InterPro" id="IPR010290">
    <property type="entry name" value="TM_effector"/>
</dbReference>
<dbReference type="PANTHER" id="PTHR23513:SF6">
    <property type="entry name" value="MAJOR FACILITATOR SUPERFAMILY ASSOCIATED DOMAIN-CONTAINING PROTEIN"/>
    <property type="match status" value="1"/>
</dbReference>
<evidence type="ECO:0000256" key="6">
    <source>
        <dbReference type="ARBA" id="ARBA00023136"/>
    </source>
</evidence>
<evidence type="ECO:0000259" key="8">
    <source>
        <dbReference type="PROSITE" id="PS50850"/>
    </source>
</evidence>
<feature type="transmembrane region" description="Helical" evidence="7">
    <location>
        <begin position="250"/>
        <end position="270"/>
    </location>
</feature>
<keyword evidence="5 7" id="KW-1133">Transmembrane helix</keyword>
<proteinExistence type="predicted"/>
<evidence type="ECO:0000256" key="1">
    <source>
        <dbReference type="ARBA" id="ARBA00004651"/>
    </source>
</evidence>
<feature type="transmembrane region" description="Helical" evidence="7">
    <location>
        <begin position="224"/>
        <end position="244"/>
    </location>
</feature>
<name>A0A540WED3_9ACTN</name>
<accession>A0A540WED3</accession>
<feature type="transmembrane region" description="Helical" evidence="7">
    <location>
        <begin position="349"/>
        <end position="367"/>
    </location>
</feature>
<dbReference type="Proteomes" id="UP000319103">
    <property type="component" value="Unassembled WGS sequence"/>
</dbReference>
<dbReference type="InterPro" id="IPR036259">
    <property type="entry name" value="MFS_trans_sf"/>
</dbReference>
<dbReference type="OrthoDB" id="145388at2"/>
<dbReference type="Gene3D" id="1.20.1250.20">
    <property type="entry name" value="MFS general substrate transporter like domains"/>
    <property type="match status" value="1"/>
</dbReference>
<evidence type="ECO:0000256" key="4">
    <source>
        <dbReference type="ARBA" id="ARBA00022692"/>
    </source>
</evidence>
<dbReference type="PROSITE" id="PS50850">
    <property type="entry name" value="MFS"/>
    <property type="match status" value="1"/>
</dbReference>
<protein>
    <submittedName>
        <fullName evidence="9">MFS transporter</fullName>
    </submittedName>
</protein>
<dbReference type="PANTHER" id="PTHR23513">
    <property type="entry name" value="INTEGRAL MEMBRANE EFFLUX PROTEIN-RELATED"/>
    <property type="match status" value="1"/>
</dbReference>
<feature type="transmembrane region" description="Helical" evidence="7">
    <location>
        <begin position="40"/>
        <end position="62"/>
    </location>
</feature>
<dbReference type="CDD" id="cd06173">
    <property type="entry name" value="MFS_MefA_like"/>
    <property type="match status" value="1"/>
</dbReference>
<comment type="caution">
    <text evidence="9">The sequence shown here is derived from an EMBL/GenBank/DDBJ whole genome shotgun (WGS) entry which is preliminary data.</text>
</comment>
<keyword evidence="4 7" id="KW-0812">Transmembrane</keyword>
<evidence type="ECO:0000256" key="7">
    <source>
        <dbReference type="SAM" id="Phobius"/>
    </source>
</evidence>
<feature type="transmembrane region" description="Helical" evidence="7">
    <location>
        <begin position="82"/>
        <end position="106"/>
    </location>
</feature>
<feature type="transmembrane region" description="Helical" evidence="7">
    <location>
        <begin position="306"/>
        <end position="328"/>
    </location>
</feature>
<dbReference type="EMBL" id="VIGB01000003">
    <property type="protein sequence ID" value="TQF07381.1"/>
    <property type="molecule type" value="Genomic_DNA"/>
</dbReference>
<evidence type="ECO:0000256" key="3">
    <source>
        <dbReference type="ARBA" id="ARBA00022475"/>
    </source>
</evidence>
<comment type="subcellular location">
    <subcellularLocation>
        <location evidence="1">Cell membrane</location>
        <topology evidence="1">Multi-pass membrane protein</topology>
    </subcellularLocation>
</comment>